<proteinExistence type="predicted"/>
<evidence type="ECO:0000313" key="1">
    <source>
        <dbReference type="EMBL" id="QFF98948.1"/>
    </source>
</evidence>
<keyword evidence="2" id="KW-1185">Reference proteome</keyword>
<dbReference type="AlphaFoldDB" id="A0A5J6SM26"/>
<reference evidence="1 2" key="1">
    <citation type="submission" date="2018-07" db="EMBL/GenBank/DDBJ databases">
        <title>Complete genome sequence of Psychrobacillus sp. PB01, isolated from iceberg, and comparative genome analysis of Psychrobacillus strains.</title>
        <authorList>
            <person name="Lee P.C."/>
        </authorList>
    </citation>
    <scope>NUCLEOTIDE SEQUENCE [LARGE SCALE GENOMIC DNA]</scope>
    <source>
        <strain evidence="1 2">PB01</strain>
    </source>
</reference>
<evidence type="ECO:0000313" key="2">
    <source>
        <dbReference type="Proteomes" id="UP000325517"/>
    </source>
</evidence>
<sequence length="289" mass="33416">MTNNIRYRGVFLNNIEIINLVPRFLNFYDKAIQPMIDEEQRWALWEQHYNFAAVPPGDAGRKIARSLFEQAWPHYDAKLESIKQWKSDETKLQLYLKQVKSLLKCFEPINLVVIYFVGAMENNAFVAPFDEKKLALCLPIEDGITETTLVHELTHVVHTHTANLATEWERTIGSTILQEGLATQISKYLVPGKPDYEYIEYKEGWLDSCIVNKKEIFKGAFQFLNDSSSEAVEKFTFGTGTTQHEREAYFMGWEIVQLLLKNGMSFSEMASVQERDIPDFIGKIFPELI</sequence>
<protein>
    <submittedName>
        <fullName evidence="1">Uncharacterized protein</fullName>
    </submittedName>
</protein>
<dbReference type="KEGG" id="psyo:PB01_08945"/>
<dbReference type="EMBL" id="CP031223">
    <property type="protein sequence ID" value="QFF98948.1"/>
    <property type="molecule type" value="Genomic_DNA"/>
</dbReference>
<dbReference type="Proteomes" id="UP000325517">
    <property type="component" value="Chromosome"/>
</dbReference>
<dbReference type="OrthoDB" id="8479025at2"/>
<name>A0A5J6SM26_9BACI</name>
<gene>
    <name evidence="1" type="ORF">PB01_08945</name>
</gene>
<accession>A0A5J6SM26</accession>
<organism evidence="1 2">
    <name type="scientific">Psychrobacillus glaciei</name>
    <dbReference type="NCBI Taxonomy" id="2283160"/>
    <lineage>
        <taxon>Bacteria</taxon>
        <taxon>Bacillati</taxon>
        <taxon>Bacillota</taxon>
        <taxon>Bacilli</taxon>
        <taxon>Bacillales</taxon>
        <taxon>Bacillaceae</taxon>
        <taxon>Psychrobacillus</taxon>
    </lineage>
</organism>